<evidence type="ECO:0000313" key="2">
    <source>
        <dbReference type="EMBL" id="KRS18818.1"/>
    </source>
</evidence>
<dbReference type="Proteomes" id="UP000325785">
    <property type="component" value="Chromosome"/>
</dbReference>
<keyword evidence="4" id="KW-1185">Reference proteome</keyword>
<organism evidence="2 4">
    <name type="scientific">Roseovarius indicus</name>
    <dbReference type="NCBI Taxonomy" id="540747"/>
    <lineage>
        <taxon>Bacteria</taxon>
        <taxon>Pseudomonadati</taxon>
        <taxon>Pseudomonadota</taxon>
        <taxon>Alphaproteobacteria</taxon>
        <taxon>Rhodobacterales</taxon>
        <taxon>Roseobacteraceae</taxon>
        <taxon>Roseovarius</taxon>
    </lineage>
</organism>
<reference evidence="2 4" key="1">
    <citation type="submission" date="2015-04" db="EMBL/GenBank/DDBJ databases">
        <title>The draft genome sequence of Roseovarius indicus B108T.</title>
        <authorList>
            <person name="Li G."/>
            <person name="Lai Q."/>
            <person name="Shao Z."/>
            <person name="Yan P."/>
        </authorList>
    </citation>
    <scope>NUCLEOTIDE SEQUENCE [LARGE SCALE GENOMIC DNA]</scope>
    <source>
        <strain evidence="2 4">B108</strain>
    </source>
</reference>
<feature type="region of interest" description="Disordered" evidence="1">
    <location>
        <begin position="1"/>
        <end position="34"/>
    </location>
</feature>
<reference evidence="3 5" key="2">
    <citation type="submission" date="2018-08" db="EMBL/GenBank/DDBJ databases">
        <title>Genetic Globetrotter - A new plasmid hitch-hiking vast phylogenetic and geographic distances.</title>
        <authorList>
            <person name="Vollmers J."/>
            <person name="Petersen J."/>
        </authorList>
    </citation>
    <scope>NUCLEOTIDE SEQUENCE [LARGE SCALE GENOMIC DNA]</scope>
    <source>
        <strain evidence="3 5">DSM 26383</strain>
    </source>
</reference>
<evidence type="ECO:0000256" key="1">
    <source>
        <dbReference type="SAM" id="MobiDB-lite"/>
    </source>
</evidence>
<feature type="region of interest" description="Disordered" evidence="1">
    <location>
        <begin position="67"/>
        <end position="98"/>
    </location>
</feature>
<dbReference type="EMBL" id="LAXI01000002">
    <property type="protein sequence ID" value="KRS18818.1"/>
    <property type="molecule type" value="Genomic_DNA"/>
</dbReference>
<dbReference type="RefSeq" id="WP_057813456.1">
    <property type="nucleotide sequence ID" value="NZ_CAXRJZ010000060.1"/>
</dbReference>
<evidence type="ECO:0008006" key="6">
    <source>
        <dbReference type="Google" id="ProtNLM"/>
    </source>
</evidence>
<dbReference type="EMBL" id="CP031598">
    <property type="protein sequence ID" value="QEW26270.1"/>
    <property type="molecule type" value="Genomic_DNA"/>
</dbReference>
<dbReference type="InterPro" id="IPR018772">
    <property type="entry name" value="Transcription_activator_HlyU"/>
</dbReference>
<evidence type="ECO:0000313" key="3">
    <source>
        <dbReference type="EMBL" id="QEW26270.1"/>
    </source>
</evidence>
<sequence length="98" mass="10941">MSLLSRLFGSGSGSEKGSAPQHEPVTYEGFTIHPEPIKEGGTYRVAARIEKEVEGEMRSHQLIRADMVSDPDQAATESTRKAQRLIDERGDKLFDRPR</sequence>
<proteinExistence type="predicted"/>
<gene>
    <name evidence="3" type="ORF">RIdsm_02068</name>
    <name evidence="2" type="ORF">XM52_03785</name>
</gene>
<dbReference type="Pfam" id="PF10115">
    <property type="entry name" value="HlyU"/>
    <property type="match status" value="1"/>
</dbReference>
<dbReference type="STRING" id="540747.SAMN04488031_103480"/>
<dbReference type="PATRIC" id="fig|540747.5.peg.2329"/>
<dbReference type="KEGG" id="rid:RIdsm_02068"/>
<name>A0A0T5PC16_9RHOB</name>
<dbReference type="Proteomes" id="UP000051401">
    <property type="component" value="Unassembled WGS sequence"/>
</dbReference>
<dbReference type="OrthoDB" id="9800971at2"/>
<evidence type="ECO:0000313" key="4">
    <source>
        <dbReference type="Proteomes" id="UP000051401"/>
    </source>
</evidence>
<evidence type="ECO:0000313" key="5">
    <source>
        <dbReference type="Proteomes" id="UP000325785"/>
    </source>
</evidence>
<feature type="compositionally biased region" description="Basic and acidic residues" evidence="1">
    <location>
        <begin position="78"/>
        <end position="98"/>
    </location>
</feature>
<protein>
    <recommendedName>
        <fullName evidence="6">Transcriptional activator HlyU</fullName>
    </recommendedName>
</protein>
<dbReference type="AlphaFoldDB" id="A0A0T5PC16"/>
<accession>A0A0T5PC16</accession>